<dbReference type="AlphaFoldDB" id="A0A2H0PTN4"/>
<dbReference type="UniPathway" id="UPA00148">
    <property type="reaction ID" value="UER00233"/>
</dbReference>
<dbReference type="EC" id="2.5.1.17" evidence="4"/>
<feature type="domain" description="Cobalamin adenosyltransferase-like" evidence="5">
    <location>
        <begin position="6"/>
        <end position="181"/>
    </location>
</feature>
<comment type="pathway">
    <text evidence="4">Cofactor biosynthesis; adenosylcobalamin biosynthesis; adenosylcobalamin from cob(II)yrinate a,c-diamide: step 2/7.</text>
</comment>
<comment type="catalytic activity">
    <reaction evidence="4">
        <text>2 cob(II)yrinate a,c diamide + reduced [electron-transfer flavoprotein] + 2 ATP = 2 adenosylcob(III)yrinate a,c-diamide + 2 triphosphate + oxidized [electron-transfer flavoprotein] + 3 H(+)</text>
        <dbReference type="Rhea" id="RHEA:11528"/>
        <dbReference type="Rhea" id="RHEA-COMP:10685"/>
        <dbReference type="Rhea" id="RHEA-COMP:10686"/>
        <dbReference type="ChEBI" id="CHEBI:15378"/>
        <dbReference type="ChEBI" id="CHEBI:18036"/>
        <dbReference type="ChEBI" id="CHEBI:30616"/>
        <dbReference type="ChEBI" id="CHEBI:57692"/>
        <dbReference type="ChEBI" id="CHEBI:58307"/>
        <dbReference type="ChEBI" id="CHEBI:58503"/>
        <dbReference type="ChEBI" id="CHEBI:58537"/>
        <dbReference type="EC" id="2.5.1.17"/>
    </reaction>
</comment>
<dbReference type="GO" id="GO:0009236">
    <property type="term" value="P:cobalamin biosynthetic process"/>
    <property type="evidence" value="ECO:0007669"/>
    <property type="project" value="UniProtKB-UniRule"/>
</dbReference>
<keyword evidence="4" id="KW-0169">Cobalamin biosynthesis</keyword>
<dbReference type="Gene3D" id="1.20.1200.10">
    <property type="entry name" value="Cobalamin adenosyltransferase-like"/>
    <property type="match status" value="1"/>
</dbReference>
<dbReference type="NCBIfam" id="TIGR00636">
    <property type="entry name" value="PduO_Nterm"/>
    <property type="match status" value="1"/>
</dbReference>
<comment type="catalytic activity">
    <reaction evidence="4">
        <text>2 cob(II)alamin + reduced [electron-transfer flavoprotein] + 2 ATP = 2 adenosylcob(III)alamin + 2 triphosphate + oxidized [electron-transfer flavoprotein] + 3 H(+)</text>
        <dbReference type="Rhea" id="RHEA:28671"/>
        <dbReference type="Rhea" id="RHEA-COMP:10685"/>
        <dbReference type="Rhea" id="RHEA-COMP:10686"/>
        <dbReference type="ChEBI" id="CHEBI:15378"/>
        <dbReference type="ChEBI" id="CHEBI:16304"/>
        <dbReference type="ChEBI" id="CHEBI:18036"/>
        <dbReference type="ChEBI" id="CHEBI:18408"/>
        <dbReference type="ChEBI" id="CHEBI:30616"/>
        <dbReference type="ChEBI" id="CHEBI:57692"/>
        <dbReference type="ChEBI" id="CHEBI:58307"/>
        <dbReference type="EC" id="2.5.1.17"/>
    </reaction>
</comment>
<organism evidence="6 7">
    <name type="scientific">Candidatus Brennerbacteria bacterium CG11_big_fil_rev_8_21_14_0_20_43_10</name>
    <dbReference type="NCBI Taxonomy" id="1974523"/>
    <lineage>
        <taxon>Bacteria</taxon>
        <taxon>Candidatus Brenneribacteriota</taxon>
    </lineage>
</organism>
<dbReference type="GO" id="GO:0008817">
    <property type="term" value="F:corrinoid adenosyltransferase activity"/>
    <property type="evidence" value="ECO:0007669"/>
    <property type="project" value="UniProtKB-UniRule"/>
</dbReference>
<name>A0A2H0PTN4_9BACT</name>
<dbReference type="InterPro" id="IPR029499">
    <property type="entry name" value="PduO-typ"/>
</dbReference>
<protein>
    <recommendedName>
        <fullName evidence="4">Corrinoid adenosyltransferase</fullName>
        <ecNumber evidence="4">2.5.1.17</ecNumber>
    </recommendedName>
    <alternativeName>
        <fullName evidence="4">Cob(II)alamin adenosyltransferase</fullName>
    </alternativeName>
    <alternativeName>
        <fullName evidence="4">Cob(II)yrinic acid a,c-diamide adenosyltransferase</fullName>
    </alternativeName>
    <alternativeName>
        <fullName evidence="4">Cobinamide/cobalamin adenosyltransferase</fullName>
    </alternativeName>
</protein>
<dbReference type="InterPro" id="IPR036451">
    <property type="entry name" value="CblAdoTrfase-like_sf"/>
</dbReference>
<sequence>MERIFYTRCGDKGTSRVTKTKIVAKTDPVIGVLGDLDELNSLFGLVRTQKISAHSKKVLRFVQEDLFIIQAQIALLLIGGSQKMKAFPLDKVGRLEQEIDVLEKIVKPKRKFVVAGSNEASAWFDYCRAVSRRVERSTVKLCKTADNRASIFAKASEGRGISWTILAYLNRLSSLLYALARREAKRKGVLEEHPRYS</sequence>
<evidence type="ECO:0000313" key="7">
    <source>
        <dbReference type="Proteomes" id="UP000236846"/>
    </source>
</evidence>
<evidence type="ECO:0000313" key="6">
    <source>
        <dbReference type="EMBL" id="PIR25423.1"/>
    </source>
</evidence>
<keyword evidence="2 4" id="KW-0547">Nucleotide-binding</keyword>
<evidence type="ECO:0000259" key="5">
    <source>
        <dbReference type="Pfam" id="PF01923"/>
    </source>
</evidence>
<dbReference type="GO" id="GO:0005524">
    <property type="term" value="F:ATP binding"/>
    <property type="evidence" value="ECO:0007669"/>
    <property type="project" value="UniProtKB-UniRule"/>
</dbReference>
<dbReference type="Proteomes" id="UP000236846">
    <property type="component" value="Unassembled WGS sequence"/>
</dbReference>
<dbReference type="PANTHER" id="PTHR12213">
    <property type="entry name" value="CORRINOID ADENOSYLTRANSFERASE"/>
    <property type="match status" value="1"/>
</dbReference>
<dbReference type="SUPFAM" id="SSF89028">
    <property type="entry name" value="Cobalamin adenosyltransferase-like"/>
    <property type="match status" value="1"/>
</dbReference>
<comment type="caution">
    <text evidence="6">The sequence shown here is derived from an EMBL/GenBank/DDBJ whole genome shotgun (WGS) entry which is preliminary data.</text>
</comment>
<comment type="similarity">
    <text evidence="4">Belongs to the Cob(I)alamin adenosyltransferase family.</text>
</comment>
<evidence type="ECO:0000256" key="4">
    <source>
        <dbReference type="RuleBase" id="RU366026"/>
    </source>
</evidence>
<dbReference type="PANTHER" id="PTHR12213:SF0">
    <property type="entry name" value="CORRINOID ADENOSYLTRANSFERASE MMAB"/>
    <property type="match status" value="1"/>
</dbReference>
<evidence type="ECO:0000256" key="1">
    <source>
        <dbReference type="ARBA" id="ARBA00022679"/>
    </source>
</evidence>
<reference evidence="6 7" key="1">
    <citation type="submission" date="2017-09" db="EMBL/GenBank/DDBJ databases">
        <title>Depth-based differentiation of microbial function through sediment-hosted aquifers and enrichment of novel symbionts in the deep terrestrial subsurface.</title>
        <authorList>
            <person name="Probst A.J."/>
            <person name="Ladd B."/>
            <person name="Jarett J.K."/>
            <person name="Geller-Mcgrath D.E."/>
            <person name="Sieber C.M."/>
            <person name="Emerson J.B."/>
            <person name="Anantharaman K."/>
            <person name="Thomas B.C."/>
            <person name="Malmstrom R."/>
            <person name="Stieglmeier M."/>
            <person name="Klingl A."/>
            <person name="Woyke T."/>
            <person name="Ryan C.M."/>
            <person name="Banfield J.F."/>
        </authorList>
    </citation>
    <scope>NUCLEOTIDE SEQUENCE [LARGE SCALE GENOMIC DNA]</scope>
    <source>
        <strain evidence="6">CG11_big_fil_rev_8_21_14_0_20_43_10</strain>
    </source>
</reference>
<dbReference type="Pfam" id="PF01923">
    <property type="entry name" value="Cob_adeno_trans"/>
    <property type="match status" value="1"/>
</dbReference>
<evidence type="ECO:0000256" key="3">
    <source>
        <dbReference type="ARBA" id="ARBA00022840"/>
    </source>
</evidence>
<keyword evidence="1 4" id="KW-0808">Transferase</keyword>
<gene>
    <name evidence="6" type="ORF">COV41_02860</name>
</gene>
<evidence type="ECO:0000256" key="2">
    <source>
        <dbReference type="ARBA" id="ARBA00022741"/>
    </source>
</evidence>
<keyword evidence="3 4" id="KW-0067">ATP-binding</keyword>
<dbReference type="EMBL" id="PCXE01000057">
    <property type="protein sequence ID" value="PIR25423.1"/>
    <property type="molecule type" value="Genomic_DNA"/>
</dbReference>
<dbReference type="InterPro" id="IPR016030">
    <property type="entry name" value="CblAdoTrfase-like"/>
</dbReference>
<proteinExistence type="inferred from homology"/>
<accession>A0A2H0PTN4</accession>